<reference evidence="2" key="2">
    <citation type="journal article" date="2017" name="Nat. Plants">
        <title>The Aegilops tauschii genome reveals multiple impacts of transposons.</title>
        <authorList>
            <person name="Zhao G."/>
            <person name="Zou C."/>
            <person name="Li K."/>
            <person name="Wang K."/>
            <person name="Li T."/>
            <person name="Gao L."/>
            <person name="Zhang X."/>
            <person name="Wang H."/>
            <person name="Yang Z."/>
            <person name="Liu X."/>
            <person name="Jiang W."/>
            <person name="Mao L."/>
            <person name="Kong X."/>
            <person name="Jiao Y."/>
            <person name="Jia J."/>
        </authorList>
    </citation>
    <scope>NUCLEOTIDE SEQUENCE [LARGE SCALE GENOMIC DNA]</scope>
    <source>
        <strain evidence="2">cv. AL8/78</strain>
    </source>
</reference>
<name>A0A453AFH8_AEGTS</name>
<protein>
    <submittedName>
        <fullName evidence="1">Uncharacterized protein</fullName>
    </submittedName>
</protein>
<reference evidence="1" key="5">
    <citation type="journal article" date="2021" name="G3 (Bethesda)">
        <title>Aegilops tauschii genome assembly Aet v5.0 features greater sequence contiguity and improved annotation.</title>
        <authorList>
            <person name="Wang L."/>
            <person name="Zhu T."/>
            <person name="Rodriguez J.C."/>
            <person name="Deal K.R."/>
            <person name="Dubcovsky J."/>
            <person name="McGuire P.E."/>
            <person name="Lux T."/>
            <person name="Spannagl M."/>
            <person name="Mayer K.F.X."/>
            <person name="Baldrich P."/>
            <person name="Meyers B.C."/>
            <person name="Huo N."/>
            <person name="Gu Y.Q."/>
            <person name="Zhou H."/>
            <person name="Devos K.M."/>
            <person name="Bennetzen J.L."/>
            <person name="Unver T."/>
            <person name="Budak H."/>
            <person name="Gulick P.J."/>
            <person name="Galiba G."/>
            <person name="Kalapos B."/>
            <person name="Nelson D.R."/>
            <person name="Li P."/>
            <person name="You F.M."/>
            <person name="Luo M.C."/>
            <person name="Dvorak J."/>
        </authorList>
    </citation>
    <scope>NUCLEOTIDE SEQUENCE [LARGE SCALE GENOMIC DNA]</scope>
    <source>
        <strain evidence="1">cv. AL8/78</strain>
    </source>
</reference>
<reference evidence="1" key="4">
    <citation type="submission" date="2019-03" db="UniProtKB">
        <authorList>
            <consortium name="EnsemblPlants"/>
        </authorList>
    </citation>
    <scope>IDENTIFICATION</scope>
</reference>
<evidence type="ECO:0000313" key="1">
    <source>
        <dbReference type="EnsemblPlants" id="AET2Gv20115700.7"/>
    </source>
</evidence>
<reference evidence="2" key="1">
    <citation type="journal article" date="2014" name="Science">
        <title>Ancient hybridizations among the ancestral genomes of bread wheat.</title>
        <authorList>
            <consortium name="International Wheat Genome Sequencing Consortium,"/>
            <person name="Marcussen T."/>
            <person name="Sandve S.R."/>
            <person name="Heier L."/>
            <person name="Spannagl M."/>
            <person name="Pfeifer M."/>
            <person name="Jakobsen K.S."/>
            <person name="Wulff B.B."/>
            <person name="Steuernagel B."/>
            <person name="Mayer K.F."/>
            <person name="Olsen O.A."/>
        </authorList>
    </citation>
    <scope>NUCLEOTIDE SEQUENCE [LARGE SCALE GENOMIC DNA]</scope>
    <source>
        <strain evidence="2">cv. AL8/78</strain>
    </source>
</reference>
<reference evidence="1" key="3">
    <citation type="journal article" date="2017" name="Nature">
        <title>Genome sequence of the progenitor of the wheat D genome Aegilops tauschii.</title>
        <authorList>
            <person name="Luo M.C."/>
            <person name="Gu Y.Q."/>
            <person name="Puiu D."/>
            <person name="Wang H."/>
            <person name="Twardziok S.O."/>
            <person name="Deal K.R."/>
            <person name="Huo N."/>
            <person name="Zhu T."/>
            <person name="Wang L."/>
            <person name="Wang Y."/>
            <person name="McGuire P.E."/>
            <person name="Liu S."/>
            <person name="Long H."/>
            <person name="Ramasamy R.K."/>
            <person name="Rodriguez J.C."/>
            <person name="Van S.L."/>
            <person name="Yuan L."/>
            <person name="Wang Z."/>
            <person name="Xia Z."/>
            <person name="Xiao L."/>
            <person name="Anderson O.D."/>
            <person name="Ouyang S."/>
            <person name="Liang Y."/>
            <person name="Zimin A.V."/>
            <person name="Pertea G."/>
            <person name="Qi P."/>
            <person name="Bennetzen J.L."/>
            <person name="Dai X."/>
            <person name="Dawson M.W."/>
            <person name="Muller H.G."/>
            <person name="Kugler K."/>
            <person name="Rivarola-Duarte L."/>
            <person name="Spannagl M."/>
            <person name="Mayer K.F.X."/>
            <person name="Lu F.H."/>
            <person name="Bevan M.W."/>
            <person name="Leroy P."/>
            <person name="Li P."/>
            <person name="You F.M."/>
            <person name="Sun Q."/>
            <person name="Liu Z."/>
            <person name="Lyons E."/>
            <person name="Wicker T."/>
            <person name="Salzberg S.L."/>
            <person name="Devos K.M."/>
            <person name="Dvorak J."/>
        </authorList>
    </citation>
    <scope>NUCLEOTIDE SEQUENCE [LARGE SCALE GENOMIC DNA]</scope>
    <source>
        <strain evidence="1">cv. AL8/78</strain>
    </source>
</reference>
<dbReference type="Proteomes" id="UP000015105">
    <property type="component" value="Chromosome 2D"/>
</dbReference>
<evidence type="ECO:0000313" key="2">
    <source>
        <dbReference type="Proteomes" id="UP000015105"/>
    </source>
</evidence>
<accession>A0A453AFH8</accession>
<organism evidence="1 2">
    <name type="scientific">Aegilops tauschii subsp. strangulata</name>
    <name type="common">Goatgrass</name>
    <dbReference type="NCBI Taxonomy" id="200361"/>
    <lineage>
        <taxon>Eukaryota</taxon>
        <taxon>Viridiplantae</taxon>
        <taxon>Streptophyta</taxon>
        <taxon>Embryophyta</taxon>
        <taxon>Tracheophyta</taxon>
        <taxon>Spermatophyta</taxon>
        <taxon>Magnoliopsida</taxon>
        <taxon>Liliopsida</taxon>
        <taxon>Poales</taxon>
        <taxon>Poaceae</taxon>
        <taxon>BOP clade</taxon>
        <taxon>Pooideae</taxon>
        <taxon>Triticodae</taxon>
        <taxon>Triticeae</taxon>
        <taxon>Triticinae</taxon>
        <taxon>Aegilops</taxon>
    </lineage>
</organism>
<dbReference type="Gramene" id="AET2Gv20115700.7">
    <property type="protein sequence ID" value="AET2Gv20115700.7"/>
    <property type="gene ID" value="AET2Gv20115700"/>
</dbReference>
<dbReference type="AlphaFoldDB" id="A0A453AFH8"/>
<dbReference type="EnsemblPlants" id="AET2Gv20115700.7">
    <property type="protein sequence ID" value="AET2Gv20115700.7"/>
    <property type="gene ID" value="AET2Gv20115700"/>
</dbReference>
<keyword evidence="2" id="KW-1185">Reference proteome</keyword>
<sequence length="42" mass="4535">QHLYCTSLGDCLHLSSFIPGNHSLAHCTSSTTRPVAQVLILL</sequence>
<proteinExistence type="predicted"/>